<dbReference type="Gene3D" id="3.40.50.2000">
    <property type="entry name" value="Glycogen Phosphorylase B"/>
    <property type="match status" value="4"/>
</dbReference>
<evidence type="ECO:0000259" key="1">
    <source>
        <dbReference type="Pfam" id="PF00534"/>
    </source>
</evidence>
<dbReference type="CDD" id="cd03801">
    <property type="entry name" value="GT4_PimA-like"/>
    <property type="match status" value="2"/>
</dbReference>
<dbReference type="SUPFAM" id="SSF53756">
    <property type="entry name" value="UDP-Glycosyltransferase/glycogen phosphorylase"/>
    <property type="match status" value="2"/>
</dbReference>
<evidence type="ECO:0000259" key="2">
    <source>
        <dbReference type="Pfam" id="PF13579"/>
    </source>
</evidence>
<dbReference type="Pfam" id="PF13579">
    <property type="entry name" value="Glyco_trans_4_4"/>
    <property type="match status" value="1"/>
</dbReference>
<dbReference type="InterPro" id="IPR050194">
    <property type="entry name" value="Glycosyltransferase_grp1"/>
</dbReference>
<proteinExistence type="predicted"/>
<dbReference type="PANTHER" id="PTHR45947">
    <property type="entry name" value="SULFOQUINOVOSYL TRANSFERASE SQD2"/>
    <property type="match status" value="1"/>
</dbReference>
<organism evidence="3 4">
    <name type="scientific">Candidatus Harrisonbacteria bacterium CG10_big_fil_rev_8_21_14_0_10_40_38</name>
    <dbReference type="NCBI Taxonomy" id="1974583"/>
    <lineage>
        <taxon>Bacteria</taxon>
        <taxon>Candidatus Harrisoniibacteriota</taxon>
    </lineage>
</organism>
<accession>A0A2H0UR76</accession>
<dbReference type="PANTHER" id="PTHR45947:SF14">
    <property type="entry name" value="SLL1723 PROTEIN"/>
    <property type="match status" value="1"/>
</dbReference>
<dbReference type="EMBL" id="PFAZ01000009">
    <property type="protein sequence ID" value="PIR88904.1"/>
    <property type="molecule type" value="Genomic_DNA"/>
</dbReference>
<evidence type="ECO:0000313" key="3">
    <source>
        <dbReference type="EMBL" id="PIR88904.1"/>
    </source>
</evidence>
<name>A0A2H0UR76_9BACT</name>
<gene>
    <name evidence="3" type="ORF">COU07_03335</name>
</gene>
<feature type="domain" description="Glycosyl transferase family 1" evidence="1">
    <location>
        <begin position="198"/>
        <end position="363"/>
    </location>
</feature>
<reference evidence="4" key="1">
    <citation type="submission" date="2017-09" db="EMBL/GenBank/DDBJ databases">
        <title>Depth-based differentiation of microbial function through sediment-hosted aquifers and enrichment of novel symbionts in the deep terrestrial subsurface.</title>
        <authorList>
            <person name="Probst A.J."/>
            <person name="Ladd B."/>
            <person name="Jarett J.K."/>
            <person name="Geller-Mcgrath D.E."/>
            <person name="Sieber C.M.K."/>
            <person name="Emerson J.B."/>
            <person name="Anantharaman K."/>
            <person name="Thomas B.C."/>
            <person name="Malmstrom R."/>
            <person name="Stieglmeier M."/>
            <person name="Klingl A."/>
            <person name="Woyke T."/>
            <person name="Ryan C.M."/>
            <person name="Banfield J.F."/>
        </authorList>
    </citation>
    <scope>NUCLEOTIDE SEQUENCE [LARGE SCALE GENOMIC DNA]</scope>
</reference>
<feature type="domain" description="Glycosyl transferase family 1" evidence="1">
    <location>
        <begin position="577"/>
        <end position="734"/>
    </location>
</feature>
<protein>
    <recommendedName>
        <fullName evidence="5">Glycosyl transferase family 1 domain-containing protein</fullName>
    </recommendedName>
</protein>
<evidence type="ECO:0000313" key="4">
    <source>
        <dbReference type="Proteomes" id="UP000231157"/>
    </source>
</evidence>
<dbReference type="InterPro" id="IPR028098">
    <property type="entry name" value="Glyco_trans_4-like_N"/>
</dbReference>
<dbReference type="GO" id="GO:0016757">
    <property type="term" value="F:glycosyltransferase activity"/>
    <property type="evidence" value="ECO:0007669"/>
    <property type="project" value="InterPro"/>
</dbReference>
<evidence type="ECO:0008006" key="5">
    <source>
        <dbReference type="Google" id="ProtNLM"/>
    </source>
</evidence>
<dbReference type="InterPro" id="IPR001296">
    <property type="entry name" value="Glyco_trans_1"/>
</dbReference>
<dbReference type="Proteomes" id="UP000231157">
    <property type="component" value="Unassembled WGS sequence"/>
</dbReference>
<sequence length="766" mass="86374">MNDSNLNIGIFSLAYHPLIGGAELATQEITNRIPERFVCFTYRFDDRWPRGEKIGNIEIVRVGRGKSTSQHYGRKLEKIGYIWKAWRAAEASHEERPLDAIWSIMAGFSGFSALLFKLRHPKIPFILTLQEGDSEEHIKKRLGIFYPIWKLVLKKADSIQTISSFLADLAKRHGANCPIEVIPNGVDILQIDESVSIAKKEKKKKTKKIIITTSRLVRKNGVDILIKAAAKLKAEKAPDFEVWILGSGPLEQELKILAGRLDVSEEVKFFGEIKNKDVFMYLAKADIFVRPSRSEGLGNSFLEAMAAKVPVIGTKVGGIPDIITHKETGLLAEPENDEDIKNQIKELLINQKLVKTLQKNGRAQAEKFDWENIASKMKLIFEKISEPHLLIATGIYPPEIGGAATYSKRLISKSEEFKCKVTVLTYGEGQNGDGIFYISRKHKKGIRHIIYFFKAFRLARKNSLVYAVDTSFGAATISSLAARLARKKYIIRVTGDYAWEQGSQRFGVTDDIETFQNKKYKFPVEILRRSQSYTVKKAAKVITPSVFLADLASGWGVNPDKIKVVLNSVKKIEPINKKEARKKLGLEGKVIFSSGRLVPWKGFECLIETVKELRKEIPKLRLVIAGDGPDKEALQAKIPASEINNIKILGKISKDVVVEYLSAADIFILNTGYEGLSHQLIEALEVKNLPIATTYRTGNKELIDIKDFKIETIEYNNQASIEEIIKKIIKSKPSTYNRKKISDLTDDFSEEVMLKKVSEIIYSERK</sequence>
<feature type="domain" description="Glycosyltransferase subfamily 4-like N-terminal" evidence="2">
    <location>
        <begin position="21"/>
        <end position="185"/>
    </location>
</feature>
<dbReference type="Pfam" id="PF00534">
    <property type="entry name" value="Glycos_transf_1"/>
    <property type="match status" value="2"/>
</dbReference>
<dbReference type="AlphaFoldDB" id="A0A2H0UR76"/>
<comment type="caution">
    <text evidence="3">The sequence shown here is derived from an EMBL/GenBank/DDBJ whole genome shotgun (WGS) entry which is preliminary data.</text>
</comment>